<keyword evidence="2" id="KW-1185">Reference proteome</keyword>
<dbReference type="Proteomes" id="UP000299102">
    <property type="component" value="Unassembled WGS sequence"/>
</dbReference>
<evidence type="ECO:0000313" key="2">
    <source>
        <dbReference type="Proteomes" id="UP000299102"/>
    </source>
</evidence>
<name>A0A4C1VUD0_EUMVA</name>
<proteinExistence type="predicted"/>
<gene>
    <name evidence="1" type="ORF">EVAR_26891_1</name>
</gene>
<organism evidence="1 2">
    <name type="scientific">Eumeta variegata</name>
    <name type="common">Bagworm moth</name>
    <name type="synonym">Eumeta japonica</name>
    <dbReference type="NCBI Taxonomy" id="151549"/>
    <lineage>
        <taxon>Eukaryota</taxon>
        <taxon>Metazoa</taxon>
        <taxon>Ecdysozoa</taxon>
        <taxon>Arthropoda</taxon>
        <taxon>Hexapoda</taxon>
        <taxon>Insecta</taxon>
        <taxon>Pterygota</taxon>
        <taxon>Neoptera</taxon>
        <taxon>Endopterygota</taxon>
        <taxon>Lepidoptera</taxon>
        <taxon>Glossata</taxon>
        <taxon>Ditrysia</taxon>
        <taxon>Tineoidea</taxon>
        <taxon>Psychidae</taxon>
        <taxon>Oiketicinae</taxon>
        <taxon>Eumeta</taxon>
    </lineage>
</organism>
<reference evidence="1 2" key="1">
    <citation type="journal article" date="2019" name="Commun. Biol.">
        <title>The bagworm genome reveals a unique fibroin gene that provides high tensile strength.</title>
        <authorList>
            <person name="Kono N."/>
            <person name="Nakamura H."/>
            <person name="Ohtoshi R."/>
            <person name="Tomita M."/>
            <person name="Numata K."/>
            <person name="Arakawa K."/>
        </authorList>
    </citation>
    <scope>NUCLEOTIDE SEQUENCE [LARGE SCALE GENOMIC DNA]</scope>
</reference>
<sequence>MFHFSELLPLWQIRVVISARAGALRRTIREAARHRGRDPQLRTVPRALMYCFGNGSYSEFIWESGGWGVLNPVHALVLWAFEALWSAARSTSREDITAAGHGNRFGADTFYASFIKFA</sequence>
<accession>A0A4C1VUD0</accession>
<evidence type="ECO:0000313" key="1">
    <source>
        <dbReference type="EMBL" id="GBP41769.1"/>
    </source>
</evidence>
<dbReference type="EMBL" id="BGZK01000406">
    <property type="protein sequence ID" value="GBP41769.1"/>
    <property type="molecule type" value="Genomic_DNA"/>
</dbReference>
<dbReference type="AlphaFoldDB" id="A0A4C1VUD0"/>
<protein>
    <submittedName>
        <fullName evidence="1">Uncharacterized protein</fullName>
    </submittedName>
</protein>
<comment type="caution">
    <text evidence="1">The sequence shown here is derived from an EMBL/GenBank/DDBJ whole genome shotgun (WGS) entry which is preliminary data.</text>
</comment>